<keyword evidence="1" id="KW-1133">Transmembrane helix</keyword>
<dbReference type="HOGENOM" id="CLU_132625_0_0_9"/>
<keyword evidence="1" id="KW-0812">Transmembrane</keyword>
<organism evidence="2 3">
    <name type="scientific">Granulicatella adiacens ATCC 49175</name>
    <dbReference type="NCBI Taxonomy" id="638301"/>
    <lineage>
        <taxon>Bacteria</taxon>
        <taxon>Bacillati</taxon>
        <taxon>Bacillota</taxon>
        <taxon>Bacilli</taxon>
        <taxon>Lactobacillales</taxon>
        <taxon>Carnobacteriaceae</taxon>
        <taxon>Granulicatella</taxon>
    </lineage>
</organism>
<feature type="transmembrane region" description="Helical" evidence="1">
    <location>
        <begin position="105"/>
        <end position="124"/>
    </location>
</feature>
<proteinExistence type="predicted"/>
<evidence type="ECO:0000313" key="2">
    <source>
        <dbReference type="EMBL" id="EEW37082.1"/>
    </source>
</evidence>
<dbReference type="GeneID" id="78412048"/>
<dbReference type="AlphaFoldDB" id="C8NHA5"/>
<evidence type="ECO:0000313" key="3">
    <source>
        <dbReference type="Proteomes" id="UP000005926"/>
    </source>
</evidence>
<feature type="transmembrane region" description="Helical" evidence="1">
    <location>
        <begin position="41"/>
        <end position="62"/>
    </location>
</feature>
<name>C8NHA5_9LACT</name>
<keyword evidence="3" id="KW-1185">Reference proteome</keyword>
<dbReference type="STRING" id="638301.HMPREF0444_1300"/>
<dbReference type="eggNOG" id="ENOG5032RCF">
    <property type="taxonomic scope" value="Bacteria"/>
</dbReference>
<dbReference type="Proteomes" id="UP000005926">
    <property type="component" value="Unassembled WGS sequence"/>
</dbReference>
<dbReference type="EMBL" id="ACKZ01000020">
    <property type="protein sequence ID" value="EEW37082.1"/>
    <property type="molecule type" value="Genomic_DNA"/>
</dbReference>
<protein>
    <submittedName>
        <fullName evidence="2">Uncharacterized protein</fullName>
    </submittedName>
</protein>
<keyword evidence="1" id="KW-0472">Membrane</keyword>
<reference evidence="2 3" key="1">
    <citation type="submission" date="2009-08" db="EMBL/GenBank/DDBJ databases">
        <authorList>
            <person name="Muzny D."/>
            <person name="Qin X."/>
            <person name="Deng J."/>
            <person name="Jiang H."/>
            <person name="Liu Y."/>
            <person name="Qu J."/>
            <person name="Song X.-Z."/>
            <person name="Zhang L."/>
            <person name="Thornton R."/>
            <person name="Coyle M."/>
            <person name="Francisco L."/>
            <person name="Jackson L."/>
            <person name="Javaid M."/>
            <person name="Korchina V."/>
            <person name="Kovar C."/>
            <person name="Mata R."/>
            <person name="Mathew T."/>
            <person name="Ngo R."/>
            <person name="Nguyen L."/>
            <person name="Nguyen N."/>
            <person name="Okwuonu G."/>
            <person name="Ongeri F."/>
            <person name="Pham C."/>
            <person name="Simmons D."/>
            <person name="Wilczek-Boney K."/>
            <person name="Hale W."/>
            <person name="Jakkamsetti A."/>
            <person name="Pham P."/>
            <person name="Ruth R."/>
            <person name="San Lucas F."/>
            <person name="Warren J."/>
            <person name="Zhang J."/>
            <person name="Zhao Z."/>
            <person name="Zhou C."/>
            <person name="Zhu D."/>
            <person name="Lee S."/>
            <person name="Bess C."/>
            <person name="Blankenburg K."/>
            <person name="Forbes L."/>
            <person name="Fu Q."/>
            <person name="Gubbala S."/>
            <person name="Hirani K."/>
            <person name="Jayaseelan J.C."/>
            <person name="Lara F."/>
            <person name="Munidasa M."/>
            <person name="Palculict T."/>
            <person name="Patil S."/>
            <person name="Pu L.-L."/>
            <person name="Saada N."/>
            <person name="Tang L."/>
            <person name="Weissenberger G."/>
            <person name="Zhu Y."/>
            <person name="Hemphill L."/>
            <person name="Shang Y."/>
            <person name="Youmans B."/>
            <person name="Ayvaz T."/>
            <person name="Ross M."/>
            <person name="Santibanez J."/>
            <person name="Aqrawi P."/>
            <person name="Gross S."/>
            <person name="Joshi V."/>
            <person name="Fowler G."/>
            <person name="Nazareth L."/>
            <person name="Reid J."/>
            <person name="Worley K."/>
            <person name="Petrosino J."/>
            <person name="Highlander S."/>
            <person name="Gibbs R."/>
        </authorList>
    </citation>
    <scope>NUCLEOTIDE SEQUENCE [LARGE SCALE GENOMIC DNA]</scope>
    <source>
        <strain evidence="2 3">ATCC 49175</strain>
    </source>
</reference>
<feature type="transmembrane region" description="Helical" evidence="1">
    <location>
        <begin position="74"/>
        <end position="93"/>
    </location>
</feature>
<feature type="transmembrane region" description="Helical" evidence="1">
    <location>
        <begin position="12"/>
        <end position="29"/>
    </location>
</feature>
<dbReference type="RefSeq" id="WP_005607622.1">
    <property type="nucleotide sequence ID" value="NZ_CP102283.1"/>
</dbReference>
<comment type="caution">
    <text evidence="2">The sequence shown here is derived from an EMBL/GenBank/DDBJ whole genome shotgun (WGS) entry which is preliminary data.</text>
</comment>
<evidence type="ECO:0000256" key="1">
    <source>
        <dbReference type="SAM" id="Phobius"/>
    </source>
</evidence>
<gene>
    <name evidence="2" type="ORF">HMPREF0444_1300</name>
</gene>
<accession>C8NHA5</accession>
<sequence length="130" mass="14418">MTLSTYKKKTGLIFYTVATVVTLVVGMVYEFFSHQVYSPFMYLLFMIPLVLGVVPNLIAKMTGKTFLESEDAQAAYKMGVLTFIFGSFLKGVFDIYGTSSVYPTLYLPVGAVLLVASLGLEMYYKKAVAK</sequence>